<dbReference type="SMART" id="SM00822">
    <property type="entry name" value="PKS_KR"/>
    <property type="match status" value="1"/>
</dbReference>
<evidence type="ECO:0000256" key="6">
    <source>
        <dbReference type="ARBA" id="ARBA00044883"/>
    </source>
</evidence>
<dbReference type="PANTHER" id="PTHR44845">
    <property type="entry name" value="CARRIER DOMAIN-CONTAINING PROTEIN"/>
    <property type="match status" value="1"/>
</dbReference>
<dbReference type="Gene3D" id="1.10.1200.10">
    <property type="entry name" value="ACP-like"/>
    <property type="match status" value="1"/>
</dbReference>
<dbReference type="InterPro" id="IPR010080">
    <property type="entry name" value="Thioester_reductase-like_dom"/>
</dbReference>
<gene>
    <name evidence="8" type="ORF">L9F63_017318</name>
</gene>
<dbReference type="EC" id="2.3.1.85" evidence="1"/>
<dbReference type="InterPro" id="IPR002347">
    <property type="entry name" value="SDR_fam"/>
</dbReference>
<evidence type="ECO:0000256" key="1">
    <source>
        <dbReference type="ARBA" id="ARBA00012873"/>
    </source>
</evidence>
<dbReference type="InterPro" id="IPR020904">
    <property type="entry name" value="Sc_DH/Rdtase_CS"/>
</dbReference>
<dbReference type="GO" id="GO:0031177">
    <property type="term" value="F:phosphopantetheine binding"/>
    <property type="evidence" value="ECO:0007669"/>
    <property type="project" value="InterPro"/>
</dbReference>
<dbReference type="Pfam" id="PF00550">
    <property type="entry name" value="PP-binding"/>
    <property type="match status" value="1"/>
</dbReference>
<dbReference type="SUPFAM" id="SSF47336">
    <property type="entry name" value="ACP-like"/>
    <property type="match status" value="1"/>
</dbReference>
<feature type="domain" description="Carrier" evidence="7">
    <location>
        <begin position="529"/>
        <end position="604"/>
    </location>
</feature>
<dbReference type="InterPro" id="IPR042099">
    <property type="entry name" value="ANL_N_sf"/>
</dbReference>
<dbReference type="InterPro" id="IPR025110">
    <property type="entry name" value="AMP-bd_C"/>
</dbReference>
<dbReference type="InterPro" id="IPR036736">
    <property type="entry name" value="ACP-like_sf"/>
</dbReference>
<reference evidence="8" key="2">
    <citation type="submission" date="2023-05" db="EMBL/GenBank/DDBJ databases">
        <authorList>
            <person name="Fouks B."/>
        </authorList>
    </citation>
    <scope>NUCLEOTIDE SEQUENCE</scope>
    <source>
        <strain evidence="8">Stay&amp;Tobe</strain>
        <tissue evidence="8">Testes</tissue>
    </source>
</reference>
<dbReference type="Gene3D" id="3.40.50.12780">
    <property type="entry name" value="N-terminal domain of ligase-like"/>
    <property type="match status" value="1"/>
</dbReference>
<evidence type="ECO:0000256" key="3">
    <source>
        <dbReference type="ARBA" id="ARBA00022450"/>
    </source>
</evidence>
<dbReference type="PROSITE" id="PS50075">
    <property type="entry name" value="CARRIER"/>
    <property type="match status" value="1"/>
</dbReference>
<dbReference type="InterPro" id="IPR009081">
    <property type="entry name" value="PP-bd_ACP"/>
</dbReference>
<dbReference type="PRINTS" id="PR00081">
    <property type="entry name" value="GDHRDH"/>
</dbReference>
<dbReference type="InterPro" id="IPR057326">
    <property type="entry name" value="KR_dom"/>
</dbReference>
<dbReference type="Proteomes" id="UP001233999">
    <property type="component" value="Unassembled WGS sequence"/>
</dbReference>
<dbReference type="GO" id="GO:0004312">
    <property type="term" value="F:fatty acid synthase activity"/>
    <property type="evidence" value="ECO:0007669"/>
    <property type="project" value="UniProtKB-EC"/>
</dbReference>
<comment type="catalytic activity">
    <reaction evidence="6">
        <text>acetyl-CoA + n malonyl-CoA + 2n NADPH + 2n H(+) = a long-chain fatty acid + (n+1) CoA + n CO2 + 2n NADP(+).</text>
        <dbReference type="EC" id="2.3.1.85"/>
    </reaction>
</comment>
<keyword evidence="4" id="KW-0597">Phosphoprotein</keyword>
<dbReference type="CDD" id="cd05235">
    <property type="entry name" value="SDR_e1"/>
    <property type="match status" value="1"/>
</dbReference>
<dbReference type="Pfam" id="PF00106">
    <property type="entry name" value="adh_short"/>
    <property type="match status" value="1"/>
</dbReference>
<dbReference type="InterPro" id="IPR000873">
    <property type="entry name" value="AMP-dep_synth/lig_dom"/>
</dbReference>
<sequence>MAGLTVEQLMEQYDKQGCLHEQFIKQAKNTPQTIAVVTHDGKKVTYEELNDMTDILARKLRHLGVKINTVVGILMDRCLEYTVSYIAILKAGGAYMPLEVSYPPSLLQSVLEDARPIAVCSKLPFSQHIDANTVVVHLDNGWQKEFGQLPAFRDSVPVHLDDMAYTAYSSGTTGKPKGIQCPHRGAVFSYYWRHVAYPYGEDEREACNVFFVWEMLRPLLKGVTLYIIPDDVIYDPPQLVQFLTKNRITRMLFTPSLLQAVLDFKGLHLNSAFSSMRQIWFCGEVVTMVLRNRFEKHFPHVQLLNLYSISECHDISCADLSAGKLSAQPRKFCPVGKLIPGVHIVVMDQDLNVKPIGVKGEVYVGGPALAIGYLNQPTLNAERFITRPDHVPAYVGDRLYRTGDWGYVLSDGNLEVVGRCDSVVKIRGYTIETQAVEAALLELPMVNSGCVLTRGEEGSDKYLVAYIVPEGKTSQKEVREALKKHLPFYMIPSRFIFIKSLPILEASGKLNKKALPEDNDEDSIDPLALPSTPTERQIAAIWCSILKLNNIDIQENFFDLGGHSLLATQLVSEMNSQLGLQLSSSDLFMHSTVASMAKFIDNPTNAEGGELNLMKEVNKHSQIKPILDVSLRAFWRSHQLSKASERHQKIFITGATGYVGAFILKELLHRTEAIIFCLVRENPELSAFDRICQSFSNFGIMSTDLLEKLKKRVTTMTGDVSLLNLGLSDADYTYLACEVDSIIHAAAFVNLIYPYHALYSSNVLGTENIVKFAMENKIKSLHHISTDAVFPQGLRDCAENEDMSKYANKLTTGYAQTKWVAEQLVLAAQEKGLPVAIYRCGNVGGSTKEASWNPADSILLMIQGCLYTMTAPDIDWQLKLTPVDFVSEVIVSLSQQTQQSIGKIFHIINRHKMDSKLLWNLLKIKGYKLNTIKYSEWYENVKSAAENNKKLSNLLYLLDSLVKSPEFFSEYSTFTQTNLQGYLEEFSIKYPRVDDVLMGRYLEMLPNVDLIPYPSSKLSQQVTRELQRKVVLVTGASSGIGAAIAEILALAGAKVAAAARRTDKLQDLKSKVEKQGGAVYPVTMDVCSEKQVNDAVSQVESQLGPINILVNNAAVLHYSLMKNLHLKDWNQMVDVNVKGVLNCTAAVLGGMVQRKQGHIVNISSDGGRKGFSGLAVYCGTKYFIEGMSQSLRQEMVEFGVKVTCIQPGDVRTQMFEKMTNPQAEEIYDVPPTMKILEPKDIAHAVLYAVSQPEHCAVNEILVEPRETPI</sequence>
<reference evidence="8" key="1">
    <citation type="journal article" date="2023" name="IScience">
        <title>Live-bearing cockroach genome reveals convergent evolutionary mechanisms linked to viviparity in insects and beyond.</title>
        <authorList>
            <person name="Fouks B."/>
            <person name="Harrison M.C."/>
            <person name="Mikhailova A.A."/>
            <person name="Marchal E."/>
            <person name="English S."/>
            <person name="Carruthers M."/>
            <person name="Jennings E.C."/>
            <person name="Chiamaka E.L."/>
            <person name="Frigard R.A."/>
            <person name="Pippel M."/>
            <person name="Attardo G.M."/>
            <person name="Benoit J.B."/>
            <person name="Bornberg-Bauer E."/>
            <person name="Tobe S.S."/>
        </authorList>
    </citation>
    <scope>NUCLEOTIDE SEQUENCE</scope>
    <source>
        <strain evidence="8">Stay&amp;Tobe</strain>
    </source>
</reference>
<dbReference type="PROSITE" id="PS00012">
    <property type="entry name" value="PHOSPHOPANTETHEINE"/>
    <property type="match status" value="1"/>
</dbReference>
<evidence type="ECO:0000313" key="8">
    <source>
        <dbReference type="EMBL" id="KAJ9589457.1"/>
    </source>
</evidence>
<dbReference type="InterPro" id="IPR006162">
    <property type="entry name" value="Ppantetheine_attach_site"/>
</dbReference>
<dbReference type="Gene3D" id="3.30.300.30">
    <property type="match status" value="1"/>
</dbReference>
<evidence type="ECO:0000313" key="9">
    <source>
        <dbReference type="Proteomes" id="UP001233999"/>
    </source>
</evidence>
<protein>
    <recommendedName>
        <fullName evidence="2">Fatty acid synthase</fullName>
        <ecNumber evidence="1">2.3.1.85</ecNumber>
    </recommendedName>
</protein>
<dbReference type="Pfam" id="PF13193">
    <property type="entry name" value="AMP-binding_C"/>
    <property type="match status" value="1"/>
</dbReference>
<dbReference type="Pfam" id="PF00501">
    <property type="entry name" value="AMP-binding"/>
    <property type="match status" value="1"/>
</dbReference>
<dbReference type="InterPro" id="IPR036291">
    <property type="entry name" value="NAD(P)-bd_dom_sf"/>
</dbReference>
<evidence type="ECO:0000256" key="4">
    <source>
        <dbReference type="ARBA" id="ARBA00022553"/>
    </source>
</evidence>
<dbReference type="EMBL" id="JASPKZ010004938">
    <property type="protein sequence ID" value="KAJ9589457.1"/>
    <property type="molecule type" value="Genomic_DNA"/>
</dbReference>
<dbReference type="FunFam" id="3.40.50.720:FF:000047">
    <property type="entry name" value="NADP-dependent L-serine/L-allo-threonine dehydrogenase"/>
    <property type="match status" value="1"/>
</dbReference>
<dbReference type="InterPro" id="IPR045851">
    <property type="entry name" value="AMP-bd_C_sf"/>
</dbReference>
<evidence type="ECO:0000256" key="2">
    <source>
        <dbReference type="ARBA" id="ARBA00018769"/>
    </source>
</evidence>
<dbReference type="AlphaFoldDB" id="A0AAD8A092"/>
<evidence type="ECO:0000256" key="5">
    <source>
        <dbReference type="ARBA" id="ARBA00023002"/>
    </source>
</evidence>
<dbReference type="PRINTS" id="PR00080">
    <property type="entry name" value="SDRFAMILY"/>
</dbReference>
<dbReference type="PANTHER" id="PTHR44845:SF6">
    <property type="entry name" value="BETA-ALANINE-ACTIVATING ENZYME"/>
    <property type="match status" value="1"/>
</dbReference>
<dbReference type="SMART" id="SM00823">
    <property type="entry name" value="PKS_PP"/>
    <property type="match status" value="1"/>
</dbReference>
<dbReference type="SUPFAM" id="SSF51735">
    <property type="entry name" value="NAD(P)-binding Rossmann-fold domains"/>
    <property type="match status" value="2"/>
</dbReference>
<dbReference type="NCBIfam" id="TIGR01746">
    <property type="entry name" value="Thioester-redct"/>
    <property type="match status" value="1"/>
</dbReference>
<dbReference type="GO" id="GO:0006629">
    <property type="term" value="P:lipid metabolic process"/>
    <property type="evidence" value="ECO:0007669"/>
    <property type="project" value="UniProtKB-ARBA"/>
</dbReference>
<dbReference type="PROSITE" id="PS00061">
    <property type="entry name" value="ADH_SHORT"/>
    <property type="match status" value="1"/>
</dbReference>
<keyword evidence="9" id="KW-1185">Reference proteome</keyword>
<dbReference type="GO" id="GO:0016616">
    <property type="term" value="F:oxidoreductase activity, acting on the CH-OH group of donors, NAD or NADP as acceptor"/>
    <property type="evidence" value="ECO:0007669"/>
    <property type="project" value="UniProtKB-ARBA"/>
</dbReference>
<dbReference type="InterPro" id="IPR013120">
    <property type="entry name" value="FAR_NAD-bd"/>
</dbReference>
<comment type="caution">
    <text evidence="8">The sequence shown here is derived from an EMBL/GenBank/DDBJ whole genome shotgun (WGS) entry which is preliminary data.</text>
</comment>
<dbReference type="CDD" id="cd05930">
    <property type="entry name" value="A_NRPS"/>
    <property type="match status" value="1"/>
</dbReference>
<dbReference type="InterPro" id="IPR020806">
    <property type="entry name" value="PKS_PP-bd"/>
</dbReference>
<proteinExistence type="predicted"/>
<name>A0AAD8A092_DIPPU</name>
<organism evidence="8 9">
    <name type="scientific">Diploptera punctata</name>
    <name type="common">Pacific beetle cockroach</name>
    <dbReference type="NCBI Taxonomy" id="6984"/>
    <lineage>
        <taxon>Eukaryota</taxon>
        <taxon>Metazoa</taxon>
        <taxon>Ecdysozoa</taxon>
        <taxon>Arthropoda</taxon>
        <taxon>Hexapoda</taxon>
        <taxon>Insecta</taxon>
        <taxon>Pterygota</taxon>
        <taxon>Neoptera</taxon>
        <taxon>Polyneoptera</taxon>
        <taxon>Dictyoptera</taxon>
        <taxon>Blattodea</taxon>
        <taxon>Blaberoidea</taxon>
        <taxon>Blaberidae</taxon>
        <taxon>Diplopterinae</taxon>
        <taxon>Diploptera</taxon>
    </lineage>
</organism>
<accession>A0AAD8A092</accession>
<dbReference type="Pfam" id="PF07993">
    <property type="entry name" value="NAD_binding_4"/>
    <property type="match status" value="1"/>
</dbReference>
<keyword evidence="3" id="KW-0596">Phosphopantetheine</keyword>
<dbReference type="FunFam" id="1.10.1200.10:FF:000005">
    <property type="entry name" value="Nonribosomal peptide synthetase 1"/>
    <property type="match status" value="1"/>
</dbReference>
<dbReference type="SUPFAM" id="SSF56801">
    <property type="entry name" value="Acetyl-CoA synthetase-like"/>
    <property type="match status" value="1"/>
</dbReference>
<evidence type="ECO:0000259" key="7">
    <source>
        <dbReference type="PROSITE" id="PS50075"/>
    </source>
</evidence>
<dbReference type="Gene3D" id="3.40.50.720">
    <property type="entry name" value="NAD(P)-binding Rossmann-like Domain"/>
    <property type="match status" value="2"/>
</dbReference>
<keyword evidence="5" id="KW-0560">Oxidoreductase</keyword>